<dbReference type="Pfam" id="PF11528">
    <property type="entry name" value="DUF3224"/>
    <property type="match status" value="1"/>
</dbReference>
<evidence type="ECO:0000313" key="2">
    <source>
        <dbReference type="Proteomes" id="UP000060787"/>
    </source>
</evidence>
<gene>
    <name evidence="1" type="ORF">LA76x_0760</name>
</gene>
<dbReference type="STRING" id="84531.LA76x_0760"/>
<protein>
    <recommendedName>
        <fullName evidence="3">DUF3224 domain-containing protein</fullName>
    </recommendedName>
</protein>
<dbReference type="AlphaFoldDB" id="A0A0S2E202"/>
<name>A0A0S2E202_LYSAN</name>
<dbReference type="KEGG" id="laq:GLA29479_3929"/>
<sequence>MTRKIEGPFDVKLSPEPVHDAATGKFGRMAIDKRFHGELDAASRGEMLAAMTEVEGSAGYVALEKVEGRLDGRSGSFLLLHRALMVRGTPDLSIVVVPDSGTGELLGLSGTMGIDIREGGAHFYRFEYALPEAE</sequence>
<accession>A0A0S2E202</accession>
<organism evidence="1 2">
    <name type="scientific">Lysobacter antibioticus</name>
    <dbReference type="NCBI Taxonomy" id="84531"/>
    <lineage>
        <taxon>Bacteria</taxon>
        <taxon>Pseudomonadati</taxon>
        <taxon>Pseudomonadota</taxon>
        <taxon>Gammaproteobacteria</taxon>
        <taxon>Lysobacterales</taxon>
        <taxon>Lysobacteraceae</taxon>
        <taxon>Lysobacter</taxon>
    </lineage>
</organism>
<proteinExistence type="predicted"/>
<evidence type="ECO:0000313" key="1">
    <source>
        <dbReference type="EMBL" id="ALN78921.1"/>
    </source>
</evidence>
<dbReference type="InterPro" id="IPR021607">
    <property type="entry name" value="DUF3224"/>
</dbReference>
<dbReference type="RefSeq" id="WP_057916643.1">
    <property type="nucleotide sequence ID" value="NZ_CP011129.1"/>
</dbReference>
<dbReference type="InterPro" id="IPR023159">
    <property type="entry name" value="SO1590-like_sf"/>
</dbReference>
<dbReference type="EMBL" id="CP011129">
    <property type="protein sequence ID" value="ALN78921.1"/>
    <property type="molecule type" value="Genomic_DNA"/>
</dbReference>
<reference evidence="1 2" key="1">
    <citation type="journal article" date="2015" name="BMC Genomics">
        <title>Comparative genomics and metabolic profiling of the genus Lysobacter.</title>
        <authorList>
            <person name="de Bruijn I."/>
            <person name="Cheng X."/>
            <person name="de Jager V."/>
            <person name="Exposito R.G."/>
            <person name="Watrous J."/>
            <person name="Patel N."/>
            <person name="Postma J."/>
            <person name="Dorrestein P.C."/>
            <person name="Kobayashi D."/>
            <person name="Raaijmakers J.M."/>
        </authorList>
    </citation>
    <scope>NUCLEOTIDE SEQUENCE [LARGE SCALE GENOMIC DNA]</scope>
    <source>
        <strain evidence="1 2">76</strain>
    </source>
</reference>
<dbReference type="KEGG" id="lab:LA76x_0760"/>
<dbReference type="PATRIC" id="fig|84531.7.peg.3850"/>
<keyword evidence="2" id="KW-1185">Reference proteome</keyword>
<dbReference type="Gene3D" id="2.40.350.10">
    <property type="entry name" value="SO1590-like"/>
    <property type="match status" value="1"/>
</dbReference>
<evidence type="ECO:0008006" key="3">
    <source>
        <dbReference type="Google" id="ProtNLM"/>
    </source>
</evidence>
<dbReference type="OrthoDB" id="69764at2"/>
<dbReference type="SUPFAM" id="SSF159238">
    <property type="entry name" value="SO1590-like"/>
    <property type="match status" value="1"/>
</dbReference>
<dbReference type="Proteomes" id="UP000060787">
    <property type="component" value="Chromosome"/>
</dbReference>
<dbReference type="eggNOG" id="ENOG5031U6H">
    <property type="taxonomic scope" value="Bacteria"/>
</dbReference>